<dbReference type="Proteomes" id="UP000011607">
    <property type="component" value="Unassembled WGS sequence"/>
</dbReference>
<accession>M0M4B2</accession>
<protein>
    <submittedName>
        <fullName evidence="2">Uncharacterized protein</fullName>
    </submittedName>
</protein>
<evidence type="ECO:0000256" key="1">
    <source>
        <dbReference type="SAM" id="Phobius"/>
    </source>
</evidence>
<feature type="transmembrane region" description="Helical" evidence="1">
    <location>
        <begin position="6"/>
        <end position="23"/>
    </location>
</feature>
<keyword evidence="1" id="KW-0812">Transmembrane</keyword>
<organism evidence="2 3">
    <name type="scientific">Halobiforma nitratireducens JCM 10879</name>
    <dbReference type="NCBI Taxonomy" id="1227454"/>
    <lineage>
        <taxon>Archaea</taxon>
        <taxon>Methanobacteriati</taxon>
        <taxon>Methanobacteriota</taxon>
        <taxon>Stenosarchaea group</taxon>
        <taxon>Halobacteria</taxon>
        <taxon>Halobacteriales</taxon>
        <taxon>Natrialbaceae</taxon>
        <taxon>Halobiforma</taxon>
    </lineage>
</organism>
<keyword evidence="1" id="KW-0472">Membrane</keyword>
<reference evidence="2 3" key="1">
    <citation type="journal article" date="2014" name="PLoS Genet.">
        <title>Phylogenetically driven sequencing of extremely halophilic archaea reveals strategies for static and dynamic osmo-response.</title>
        <authorList>
            <person name="Becker E.A."/>
            <person name="Seitzer P.M."/>
            <person name="Tritt A."/>
            <person name="Larsen D."/>
            <person name="Krusor M."/>
            <person name="Yao A.I."/>
            <person name="Wu D."/>
            <person name="Madern D."/>
            <person name="Eisen J.A."/>
            <person name="Darling A.E."/>
            <person name="Facciotti M.T."/>
        </authorList>
    </citation>
    <scope>NUCLEOTIDE SEQUENCE [LARGE SCALE GENOMIC DNA]</scope>
    <source>
        <strain evidence="2 3">JCM 10879</strain>
    </source>
</reference>
<proteinExistence type="predicted"/>
<evidence type="ECO:0000313" key="3">
    <source>
        <dbReference type="Proteomes" id="UP000011607"/>
    </source>
</evidence>
<gene>
    <name evidence="2" type="ORF">C446_07507</name>
</gene>
<dbReference type="EMBL" id="AOMA01000073">
    <property type="protein sequence ID" value="EMA40253.1"/>
    <property type="molecule type" value="Genomic_DNA"/>
</dbReference>
<dbReference type="AlphaFoldDB" id="M0M4B2"/>
<sequence>MILRVFQILLVVSLVLGFGYFVIDLYTVPDSEYVESISQGEVNQVLHLRFVSDSETRAEVDAYGIYIDGQSEPYELNQMDARLPRQSIGYPPDEDTVTLVLWASEGEVLETHEVDLA</sequence>
<name>M0M4B2_9EURY</name>
<keyword evidence="1" id="KW-1133">Transmembrane helix</keyword>
<dbReference type="STRING" id="1227454.C446_07507"/>
<comment type="caution">
    <text evidence="2">The sequence shown here is derived from an EMBL/GenBank/DDBJ whole genome shotgun (WGS) entry which is preliminary data.</text>
</comment>
<evidence type="ECO:0000313" key="2">
    <source>
        <dbReference type="EMBL" id="EMA40253.1"/>
    </source>
</evidence>
<keyword evidence="3" id="KW-1185">Reference proteome</keyword>